<keyword evidence="1" id="KW-1133">Transmembrane helix</keyword>
<evidence type="ECO:0000313" key="3">
    <source>
        <dbReference type="Proteomes" id="UP000031364"/>
    </source>
</evidence>
<sequence length="123" mass="13319">MTYYPAAYQSAQPQQRTWDVILTVVLYCAAAVLGLLAAYCTVFFAFAADACGPGRNCRDEYLSAAFVVSWGGTALALAGSFVMIIIAAVKRWLMWYWPVVAMALIVASFLSGVALANEVYDTP</sequence>
<evidence type="ECO:0008006" key="4">
    <source>
        <dbReference type="Google" id="ProtNLM"/>
    </source>
</evidence>
<keyword evidence="3" id="KW-1185">Reference proteome</keyword>
<dbReference type="Proteomes" id="UP000031364">
    <property type="component" value="Unassembled WGS sequence"/>
</dbReference>
<feature type="transmembrane region" description="Helical" evidence="1">
    <location>
        <begin position="95"/>
        <end position="116"/>
    </location>
</feature>
<evidence type="ECO:0000313" key="2">
    <source>
        <dbReference type="EMBL" id="KIA66455.1"/>
    </source>
</evidence>
<feature type="transmembrane region" description="Helical" evidence="1">
    <location>
        <begin position="20"/>
        <end position="49"/>
    </location>
</feature>
<gene>
    <name evidence="2" type="ORF">FG87_02410</name>
</gene>
<feature type="transmembrane region" description="Helical" evidence="1">
    <location>
        <begin position="61"/>
        <end position="89"/>
    </location>
</feature>
<accession>A0ABR4ZMJ2</accession>
<proteinExistence type="predicted"/>
<reference evidence="2 3" key="1">
    <citation type="journal article" date="2014" name="Int. J. Syst. Evol. Microbiol.">
        <title>Nocardia vulneris sp. nov., isolated from wounds of human patients in North America.</title>
        <authorList>
            <person name="Lasker B.A."/>
            <person name="Bell M."/>
            <person name="Klenk H.P."/>
            <person name="Sproer C."/>
            <person name="Schumann C."/>
            <person name="Schumann P."/>
            <person name="Brown J.M."/>
        </authorList>
    </citation>
    <scope>NUCLEOTIDE SEQUENCE [LARGE SCALE GENOMIC DNA]</scope>
    <source>
        <strain evidence="2 3">W9851</strain>
    </source>
</reference>
<dbReference type="RefSeq" id="WP_043664077.1">
    <property type="nucleotide sequence ID" value="NZ_BDCI01000007.1"/>
</dbReference>
<name>A0ABR4ZMJ2_9NOCA</name>
<organism evidence="2 3">
    <name type="scientific">Nocardia vulneris</name>
    <dbReference type="NCBI Taxonomy" id="1141657"/>
    <lineage>
        <taxon>Bacteria</taxon>
        <taxon>Bacillati</taxon>
        <taxon>Actinomycetota</taxon>
        <taxon>Actinomycetes</taxon>
        <taxon>Mycobacteriales</taxon>
        <taxon>Nocardiaceae</taxon>
        <taxon>Nocardia</taxon>
    </lineage>
</organism>
<keyword evidence="1" id="KW-0472">Membrane</keyword>
<dbReference type="EMBL" id="JNFP01000002">
    <property type="protein sequence ID" value="KIA66455.1"/>
    <property type="molecule type" value="Genomic_DNA"/>
</dbReference>
<keyword evidence="1" id="KW-0812">Transmembrane</keyword>
<evidence type="ECO:0000256" key="1">
    <source>
        <dbReference type="SAM" id="Phobius"/>
    </source>
</evidence>
<protein>
    <recommendedName>
        <fullName evidence="4">Integral membrane protein</fullName>
    </recommendedName>
</protein>
<comment type="caution">
    <text evidence="2">The sequence shown here is derived from an EMBL/GenBank/DDBJ whole genome shotgun (WGS) entry which is preliminary data.</text>
</comment>